<protein>
    <submittedName>
        <fullName evidence="2">Uncharacterized protein</fullName>
    </submittedName>
</protein>
<dbReference type="AlphaFoldDB" id="A0AAV5E4I0"/>
<proteinExistence type="predicted"/>
<name>A0AAV5E4I0_ELECO</name>
<evidence type="ECO:0000313" key="3">
    <source>
        <dbReference type="Proteomes" id="UP001054889"/>
    </source>
</evidence>
<feature type="region of interest" description="Disordered" evidence="1">
    <location>
        <begin position="1"/>
        <end position="25"/>
    </location>
</feature>
<dbReference type="Proteomes" id="UP001054889">
    <property type="component" value="Unassembled WGS sequence"/>
</dbReference>
<dbReference type="EMBL" id="BQKI01000073">
    <property type="protein sequence ID" value="GJN17628.1"/>
    <property type="molecule type" value="Genomic_DNA"/>
</dbReference>
<feature type="compositionally biased region" description="Low complexity" evidence="1">
    <location>
        <begin position="1"/>
        <end position="10"/>
    </location>
</feature>
<sequence>MDCPEQQQQHLQEEEEEEEVMEMPEIDGDLLAELLDASLAGADEETDQSIGPRQLGFTADVDGWVESDELNSIHPHHDCEDCGLDDGGGVLSDFDELDGCGCSPSPYAAFDDDDTVQWTETADAALGPFVGECMGDEWYMDGMAMEWEEDEGNGFSFGPYYYGGEVGNTEQVYGSSLWE</sequence>
<feature type="compositionally biased region" description="Acidic residues" evidence="1">
    <location>
        <begin position="13"/>
        <end position="25"/>
    </location>
</feature>
<evidence type="ECO:0000313" key="2">
    <source>
        <dbReference type="EMBL" id="GJN17628.1"/>
    </source>
</evidence>
<organism evidence="2 3">
    <name type="scientific">Eleusine coracana subsp. coracana</name>
    <dbReference type="NCBI Taxonomy" id="191504"/>
    <lineage>
        <taxon>Eukaryota</taxon>
        <taxon>Viridiplantae</taxon>
        <taxon>Streptophyta</taxon>
        <taxon>Embryophyta</taxon>
        <taxon>Tracheophyta</taxon>
        <taxon>Spermatophyta</taxon>
        <taxon>Magnoliopsida</taxon>
        <taxon>Liliopsida</taxon>
        <taxon>Poales</taxon>
        <taxon>Poaceae</taxon>
        <taxon>PACMAD clade</taxon>
        <taxon>Chloridoideae</taxon>
        <taxon>Cynodonteae</taxon>
        <taxon>Eleusininae</taxon>
        <taxon>Eleusine</taxon>
    </lineage>
</organism>
<comment type="caution">
    <text evidence="2">The sequence shown here is derived from an EMBL/GenBank/DDBJ whole genome shotgun (WGS) entry which is preliminary data.</text>
</comment>
<keyword evidence="3" id="KW-1185">Reference proteome</keyword>
<gene>
    <name evidence="2" type="primary">gb04710</name>
    <name evidence="2" type="ORF">PR202_gb04710</name>
</gene>
<reference evidence="2" key="1">
    <citation type="journal article" date="2018" name="DNA Res.">
        <title>Multiple hybrid de novo genome assembly of finger millet, an orphan allotetraploid crop.</title>
        <authorList>
            <person name="Hatakeyama M."/>
            <person name="Aluri S."/>
            <person name="Balachadran M.T."/>
            <person name="Sivarajan S.R."/>
            <person name="Patrignani A."/>
            <person name="Gruter S."/>
            <person name="Poveda L."/>
            <person name="Shimizu-Inatsugi R."/>
            <person name="Baeten J."/>
            <person name="Francoijs K.J."/>
            <person name="Nataraja K.N."/>
            <person name="Reddy Y.A.N."/>
            <person name="Phadnis S."/>
            <person name="Ravikumar R.L."/>
            <person name="Schlapbach R."/>
            <person name="Sreeman S.M."/>
            <person name="Shimizu K.K."/>
        </authorList>
    </citation>
    <scope>NUCLEOTIDE SEQUENCE</scope>
</reference>
<reference evidence="2" key="2">
    <citation type="submission" date="2021-12" db="EMBL/GenBank/DDBJ databases">
        <title>Resequencing data analysis of finger millet.</title>
        <authorList>
            <person name="Hatakeyama M."/>
            <person name="Aluri S."/>
            <person name="Balachadran M.T."/>
            <person name="Sivarajan S.R."/>
            <person name="Poveda L."/>
            <person name="Shimizu-Inatsugi R."/>
            <person name="Schlapbach R."/>
            <person name="Sreeman S.M."/>
            <person name="Shimizu K.K."/>
        </authorList>
    </citation>
    <scope>NUCLEOTIDE SEQUENCE</scope>
</reference>
<evidence type="ECO:0000256" key="1">
    <source>
        <dbReference type="SAM" id="MobiDB-lite"/>
    </source>
</evidence>
<accession>A0AAV5E4I0</accession>